<dbReference type="Proteomes" id="UP000663918">
    <property type="component" value="Chromosome"/>
</dbReference>
<evidence type="ECO:0000256" key="1">
    <source>
        <dbReference type="SAM" id="MobiDB-lite"/>
    </source>
</evidence>
<evidence type="ECO:0000256" key="2">
    <source>
        <dbReference type="SAM" id="Phobius"/>
    </source>
</evidence>
<evidence type="ECO:0000313" key="4">
    <source>
        <dbReference type="Proteomes" id="UP000663918"/>
    </source>
</evidence>
<organism evidence="3 4">
    <name type="scientific">Brevundimonas goettingensis</name>
    <dbReference type="NCBI Taxonomy" id="2774190"/>
    <lineage>
        <taxon>Bacteria</taxon>
        <taxon>Pseudomonadati</taxon>
        <taxon>Pseudomonadota</taxon>
        <taxon>Alphaproteobacteria</taxon>
        <taxon>Caulobacterales</taxon>
        <taxon>Caulobacteraceae</taxon>
        <taxon>Brevundimonas</taxon>
    </lineage>
</organism>
<feature type="transmembrane region" description="Helical" evidence="2">
    <location>
        <begin position="12"/>
        <end position="32"/>
    </location>
</feature>
<dbReference type="EMBL" id="CP062222">
    <property type="protein sequence ID" value="QTC91868.1"/>
    <property type="molecule type" value="Genomic_DNA"/>
</dbReference>
<keyword evidence="2" id="KW-0472">Membrane</keyword>
<keyword evidence="2" id="KW-1133">Transmembrane helix</keyword>
<sequence>MRRRAFKVPEIPPGVIFSVVVIVIAALVLILFKSGWPQGLMARLQGGPEDAAIEARLAVLRQGRAPQAAPVSHADALMACSEAQDFAVRVAQRDNLEDAALATREMRRVCQPYFDSATGRSPGLQTDHPTDPG</sequence>
<dbReference type="KEGG" id="bgoe:IFJ75_02760"/>
<feature type="region of interest" description="Disordered" evidence="1">
    <location>
        <begin position="114"/>
        <end position="133"/>
    </location>
</feature>
<evidence type="ECO:0000313" key="3">
    <source>
        <dbReference type="EMBL" id="QTC91868.1"/>
    </source>
</evidence>
<accession>A0A975GWI1</accession>
<protein>
    <submittedName>
        <fullName evidence="3">Uncharacterized protein</fullName>
    </submittedName>
</protein>
<keyword evidence="2" id="KW-0812">Transmembrane</keyword>
<dbReference type="RefSeq" id="WP_207871051.1">
    <property type="nucleotide sequence ID" value="NZ_CP062222.1"/>
</dbReference>
<reference evidence="3" key="1">
    <citation type="submission" date="2020-09" db="EMBL/GenBank/DDBJ databases">
        <title>Brevundimonas sp. LVF2 isolated from a puddle in Goettingen, Germany.</title>
        <authorList>
            <person name="Friedrich I."/>
            <person name="Klassen A."/>
            <person name="Hannes N."/>
            <person name="Schneider D."/>
            <person name="Hertel R."/>
            <person name="Daniel R."/>
        </authorList>
    </citation>
    <scope>NUCLEOTIDE SEQUENCE</scope>
    <source>
        <strain evidence="3">LVF2</strain>
    </source>
</reference>
<dbReference type="AlphaFoldDB" id="A0A975GWI1"/>
<keyword evidence="4" id="KW-1185">Reference proteome</keyword>
<gene>
    <name evidence="3" type="ORF">IFJ75_02760</name>
</gene>
<proteinExistence type="predicted"/>
<name>A0A975GWI1_9CAUL</name>